<evidence type="ECO:0000313" key="2">
    <source>
        <dbReference type="EMBL" id="CBQ69428.1"/>
    </source>
</evidence>
<dbReference type="EMBL" id="FQ311436">
    <property type="protein sequence ID" value="CBQ69428.1"/>
    <property type="molecule type" value="Genomic_DNA"/>
</dbReference>
<sequence length="227" mass="25039">MSMRITHNYYVNNSVTSSSVVDLGSSSTTWSSVTRIDGNGITHVAGDLRINDGSRLVDIGNRSVDNGDRIAKKVDRAMVKVDRAKSYVDRVKGNTVCTINVGSSNRVVSSTCFVNAGGSANTGRTRSIKANDVHDRRAHVEVHAAHSRKVRKASKHGRGRRAAREVDELQADYDELQDEHDELQADYDELQADYDEQQDEYDDCDCDDTPGRGSSAGGRTRTQRSFK</sequence>
<gene>
    <name evidence="2" type="ORF">sr15893</name>
</gene>
<evidence type="ECO:0000313" key="3">
    <source>
        <dbReference type="Proteomes" id="UP000008867"/>
    </source>
</evidence>
<dbReference type="Gene3D" id="1.20.5.400">
    <property type="match status" value="1"/>
</dbReference>
<feature type="region of interest" description="Disordered" evidence="1">
    <location>
        <begin position="180"/>
        <end position="227"/>
    </location>
</feature>
<keyword evidence="3" id="KW-1185">Reference proteome</keyword>
<organism evidence="2 3">
    <name type="scientific">Sporisorium reilianum (strain SRZ2)</name>
    <name type="common">Maize head smut fungus</name>
    <dbReference type="NCBI Taxonomy" id="999809"/>
    <lineage>
        <taxon>Eukaryota</taxon>
        <taxon>Fungi</taxon>
        <taxon>Dikarya</taxon>
        <taxon>Basidiomycota</taxon>
        <taxon>Ustilaginomycotina</taxon>
        <taxon>Ustilaginomycetes</taxon>
        <taxon>Ustilaginales</taxon>
        <taxon>Ustilaginaceae</taxon>
        <taxon>Sporisorium</taxon>
    </lineage>
</organism>
<dbReference type="HOGENOM" id="CLU_1220384_0_0_1"/>
<feature type="compositionally biased region" description="Basic residues" evidence="1">
    <location>
        <begin position="146"/>
        <end position="161"/>
    </location>
</feature>
<accession>E6ZQC1</accession>
<name>E6ZQC1_SPORE</name>
<evidence type="ECO:0000256" key="1">
    <source>
        <dbReference type="SAM" id="MobiDB-lite"/>
    </source>
</evidence>
<reference evidence="2 3" key="1">
    <citation type="journal article" date="2010" name="Science">
        <title>Pathogenicity determinants in smut fungi revealed by genome comparison.</title>
        <authorList>
            <person name="Schirawski J."/>
            <person name="Mannhaupt G."/>
            <person name="Muench K."/>
            <person name="Brefort T."/>
            <person name="Schipper K."/>
            <person name="Doehlemann G."/>
            <person name="Di Stasio M."/>
            <person name="Roessel N."/>
            <person name="Mendoza-Mendoza A."/>
            <person name="Pester D."/>
            <person name="Mueller O."/>
            <person name="Winterberg B."/>
            <person name="Meyer E."/>
            <person name="Ghareeb H."/>
            <person name="Wollenberg T."/>
            <person name="Muensterkoetter M."/>
            <person name="Wong P."/>
            <person name="Walter M."/>
            <person name="Stukenbrock E."/>
            <person name="Gueldener U."/>
            <person name="Kahmann R."/>
        </authorList>
    </citation>
    <scope>NUCLEOTIDE SEQUENCE [LARGE SCALE GENOMIC DNA]</scope>
    <source>
        <strain evidence="3">SRZ2</strain>
    </source>
</reference>
<feature type="region of interest" description="Disordered" evidence="1">
    <location>
        <begin position="146"/>
        <end position="166"/>
    </location>
</feature>
<feature type="compositionally biased region" description="Acidic residues" evidence="1">
    <location>
        <begin position="180"/>
        <end position="208"/>
    </location>
</feature>
<protein>
    <submittedName>
        <fullName evidence="2">Uncharacterized protein</fullName>
    </submittedName>
</protein>
<feature type="compositionally biased region" description="Low complexity" evidence="1">
    <location>
        <begin position="211"/>
        <end position="220"/>
    </location>
</feature>
<dbReference type="AlphaFoldDB" id="E6ZQC1"/>
<proteinExistence type="predicted"/>
<dbReference type="VEuPathDB" id="FungiDB:sr15893"/>
<dbReference type="Proteomes" id="UP000008867">
    <property type="component" value="Chromosome 15"/>
</dbReference>